<dbReference type="EMBL" id="GBXM01062909">
    <property type="protein sequence ID" value="JAH45668.1"/>
    <property type="molecule type" value="Transcribed_RNA"/>
</dbReference>
<organism evidence="1">
    <name type="scientific">Anguilla anguilla</name>
    <name type="common">European freshwater eel</name>
    <name type="synonym">Muraena anguilla</name>
    <dbReference type="NCBI Taxonomy" id="7936"/>
    <lineage>
        <taxon>Eukaryota</taxon>
        <taxon>Metazoa</taxon>
        <taxon>Chordata</taxon>
        <taxon>Craniata</taxon>
        <taxon>Vertebrata</taxon>
        <taxon>Euteleostomi</taxon>
        <taxon>Actinopterygii</taxon>
        <taxon>Neopterygii</taxon>
        <taxon>Teleostei</taxon>
        <taxon>Anguilliformes</taxon>
        <taxon>Anguillidae</taxon>
        <taxon>Anguilla</taxon>
    </lineage>
</organism>
<sequence length="22" mass="2650">MFHLRCWALVVHLKGDKLLELQ</sequence>
<proteinExistence type="predicted"/>
<dbReference type="AlphaFoldDB" id="A0A0E9SYQ3"/>
<protein>
    <submittedName>
        <fullName evidence="1">Uncharacterized protein</fullName>
    </submittedName>
</protein>
<name>A0A0E9SYQ3_ANGAN</name>
<reference evidence="1" key="1">
    <citation type="submission" date="2014-11" db="EMBL/GenBank/DDBJ databases">
        <authorList>
            <person name="Amaro Gonzalez C."/>
        </authorList>
    </citation>
    <scope>NUCLEOTIDE SEQUENCE</scope>
</reference>
<accession>A0A0E9SYQ3</accession>
<reference evidence="1" key="2">
    <citation type="journal article" date="2015" name="Fish Shellfish Immunol.">
        <title>Early steps in the European eel (Anguilla anguilla)-Vibrio vulnificus interaction in the gills: Role of the RtxA13 toxin.</title>
        <authorList>
            <person name="Callol A."/>
            <person name="Pajuelo D."/>
            <person name="Ebbesson L."/>
            <person name="Teles M."/>
            <person name="MacKenzie S."/>
            <person name="Amaro C."/>
        </authorList>
    </citation>
    <scope>NUCLEOTIDE SEQUENCE</scope>
</reference>
<evidence type="ECO:0000313" key="1">
    <source>
        <dbReference type="EMBL" id="JAH45668.1"/>
    </source>
</evidence>